<reference evidence="11 12" key="1">
    <citation type="submission" date="2018-09" db="EMBL/GenBank/DDBJ databases">
        <title>Zymobacter palmae IAM14233 (=T109) whole genome analysis.</title>
        <authorList>
            <person name="Yanase H."/>
        </authorList>
    </citation>
    <scope>NUCLEOTIDE SEQUENCE [LARGE SCALE GENOMIC DNA]</scope>
    <source>
        <strain evidence="11 12">IAM14233</strain>
    </source>
</reference>
<dbReference type="GO" id="GO:0030288">
    <property type="term" value="C:outer membrane-bounded periplasmic space"/>
    <property type="evidence" value="ECO:0007669"/>
    <property type="project" value="TreeGrafter"/>
</dbReference>
<keyword evidence="5 10" id="KW-0813">Transport</keyword>
<dbReference type="PANTHER" id="PTHR35869:SF1">
    <property type="entry name" value="OUTER-MEMBRANE LIPOPROTEIN CARRIER PROTEIN"/>
    <property type="match status" value="1"/>
</dbReference>
<dbReference type="InterPro" id="IPR018323">
    <property type="entry name" value="OM_lipoprot_carrier_LolA_Pbac"/>
</dbReference>
<keyword evidence="12" id="KW-1185">Reference proteome</keyword>
<keyword evidence="6 10" id="KW-0732">Signal</keyword>
<dbReference type="RefSeq" id="WP_051523740.1">
    <property type="nucleotide sequence ID" value="NZ_AP018933.1"/>
</dbReference>
<dbReference type="Proteomes" id="UP000267342">
    <property type="component" value="Chromosome"/>
</dbReference>
<dbReference type="GO" id="GO:0044874">
    <property type="term" value="P:lipoprotein localization to outer membrane"/>
    <property type="evidence" value="ECO:0007669"/>
    <property type="project" value="UniProtKB-UniRule"/>
</dbReference>
<dbReference type="NCBIfam" id="TIGR00547">
    <property type="entry name" value="lolA"/>
    <property type="match status" value="1"/>
</dbReference>
<evidence type="ECO:0000256" key="4">
    <source>
        <dbReference type="ARBA" id="ARBA00014035"/>
    </source>
</evidence>
<comment type="subcellular location">
    <subcellularLocation>
        <location evidence="1 10">Periplasm</location>
    </subcellularLocation>
</comment>
<protein>
    <recommendedName>
        <fullName evidence="4 10">Outer-membrane lipoprotein carrier protein</fullName>
    </recommendedName>
</protein>
<keyword evidence="11" id="KW-0449">Lipoprotein</keyword>
<comment type="function">
    <text evidence="10">Participates in the translocation of lipoproteins from the inner membrane to the outer membrane. Only forms a complex with a lipoprotein if the residue after the N-terminal Cys is not an aspartate (The Asp acts as a targeting signal to indicate that the lipoprotein should stay in the inner membrane).</text>
</comment>
<sequence precursor="true">MAVMNTMTQWGKACLAGVALMSMTPWAGADELSAAQHLTQRLEPVTSYAADFSQRIEGNGHVSQQSKGQMWVARPGKFRWVVDAPYSQVVVSDGKEVYLHDPDLDQVTIRKLDPQVTNTPALLLSGQASELVHSYSVTEKTQGSKEVYTLKPKSTDSLFDRLQMTFDSSRLSSLDMYDASGQHTQVAFSNVQPNAQISDSTFHFQIPKGAEVIRE</sequence>
<evidence type="ECO:0000256" key="6">
    <source>
        <dbReference type="ARBA" id="ARBA00022729"/>
    </source>
</evidence>
<accession>A0A348HCI3</accession>
<keyword evidence="9 10" id="KW-0143">Chaperone</keyword>
<dbReference type="CDD" id="cd16325">
    <property type="entry name" value="LolA"/>
    <property type="match status" value="1"/>
</dbReference>
<dbReference type="GO" id="GO:0042953">
    <property type="term" value="P:lipoprotein transport"/>
    <property type="evidence" value="ECO:0007669"/>
    <property type="project" value="InterPro"/>
</dbReference>
<dbReference type="InterPro" id="IPR029046">
    <property type="entry name" value="LolA/LolB/LppX"/>
</dbReference>
<evidence type="ECO:0000256" key="10">
    <source>
        <dbReference type="HAMAP-Rule" id="MF_00240"/>
    </source>
</evidence>
<evidence type="ECO:0000256" key="3">
    <source>
        <dbReference type="ARBA" id="ARBA00011245"/>
    </source>
</evidence>
<name>A0A348HCI3_9GAMM</name>
<dbReference type="PANTHER" id="PTHR35869">
    <property type="entry name" value="OUTER-MEMBRANE LIPOPROTEIN CARRIER PROTEIN"/>
    <property type="match status" value="1"/>
</dbReference>
<dbReference type="InterPro" id="IPR004564">
    <property type="entry name" value="OM_lipoprot_carrier_LolA-like"/>
</dbReference>
<evidence type="ECO:0000313" key="11">
    <source>
        <dbReference type="EMBL" id="BBG29335.1"/>
    </source>
</evidence>
<keyword evidence="8 10" id="KW-0653">Protein transport</keyword>
<evidence type="ECO:0000256" key="2">
    <source>
        <dbReference type="ARBA" id="ARBA00007615"/>
    </source>
</evidence>
<keyword evidence="7 10" id="KW-0574">Periplasm</keyword>
<feature type="signal peptide" evidence="10">
    <location>
        <begin position="1"/>
        <end position="29"/>
    </location>
</feature>
<evidence type="ECO:0000256" key="8">
    <source>
        <dbReference type="ARBA" id="ARBA00022927"/>
    </source>
</evidence>
<dbReference type="HAMAP" id="MF_00240">
    <property type="entry name" value="LolA"/>
    <property type="match status" value="1"/>
</dbReference>
<comment type="subunit">
    <text evidence="3 10">Monomer.</text>
</comment>
<dbReference type="STRING" id="1123510.GCA_000620025_01509"/>
<evidence type="ECO:0000313" key="12">
    <source>
        <dbReference type="Proteomes" id="UP000267342"/>
    </source>
</evidence>
<dbReference type="EMBL" id="AP018933">
    <property type="protein sequence ID" value="BBG29335.1"/>
    <property type="molecule type" value="Genomic_DNA"/>
</dbReference>
<feature type="chain" id="PRO_5017090684" description="Outer-membrane lipoprotein carrier protein" evidence="10">
    <location>
        <begin position="30"/>
        <end position="215"/>
    </location>
</feature>
<evidence type="ECO:0000256" key="5">
    <source>
        <dbReference type="ARBA" id="ARBA00022448"/>
    </source>
</evidence>
<evidence type="ECO:0000256" key="7">
    <source>
        <dbReference type="ARBA" id="ARBA00022764"/>
    </source>
</evidence>
<evidence type="ECO:0000256" key="1">
    <source>
        <dbReference type="ARBA" id="ARBA00004418"/>
    </source>
</evidence>
<dbReference type="Pfam" id="PF03548">
    <property type="entry name" value="LolA"/>
    <property type="match status" value="1"/>
</dbReference>
<dbReference type="Gene3D" id="2.50.20.10">
    <property type="entry name" value="Lipoprotein localisation LolA/LolB/LppX"/>
    <property type="match status" value="1"/>
</dbReference>
<gene>
    <name evidence="10" type="primary">lolA</name>
    <name evidence="11" type="ORF">ZBT109_0547</name>
</gene>
<organism evidence="11 12">
    <name type="scientific">Zymobacter palmae</name>
    <dbReference type="NCBI Taxonomy" id="33074"/>
    <lineage>
        <taxon>Bacteria</taxon>
        <taxon>Pseudomonadati</taxon>
        <taxon>Pseudomonadota</taxon>
        <taxon>Gammaproteobacteria</taxon>
        <taxon>Oceanospirillales</taxon>
        <taxon>Halomonadaceae</taxon>
        <taxon>Zymobacter group</taxon>
        <taxon>Zymobacter</taxon>
    </lineage>
</organism>
<evidence type="ECO:0000256" key="9">
    <source>
        <dbReference type="ARBA" id="ARBA00023186"/>
    </source>
</evidence>
<dbReference type="SUPFAM" id="SSF89392">
    <property type="entry name" value="Prokaryotic lipoproteins and lipoprotein localization factors"/>
    <property type="match status" value="1"/>
</dbReference>
<comment type="similarity">
    <text evidence="2 10">Belongs to the LolA family.</text>
</comment>
<proteinExistence type="inferred from homology"/>
<dbReference type="AlphaFoldDB" id="A0A348HCI3"/>
<dbReference type="KEGG" id="zpl:ZBT109_0547"/>